<keyword evidence="7" id="KW-1185">Reference proteome</keyword>
<dbReference type="PANTHER" id="PTHR42711:SF5">
    <property type="entry name" value="ABC TRANSPORTER ATP-BINDING PROTEIN NATA"/>
    <property type="match status" value="1"/>
</dbReference>
<dbReference type="eggNOG" id="COG1131">
    <property type="taxonomic scope" value="Bacteria"/>
</dbReference>
<evidence type="ECO:0000256" key="1">
    <source>
        <dbReference type="ARBA" id="ARBA00005417"/>
    </source>
</evidence>
<dbReference type="SUPFAM" id="SSF52540">
    <property type="entry name" value="P-loop containing nucleoside triphosphate hydrolases"/>
    <property type="match status" value="1"/>
</dbReference>
<dbReference type="InterPro" id="IPR003593">
    <property type="entry name" value="AAA+_ATPase"/>
</dbReference>
<feature type="domain" description="ABC transporter" evidence="5">
    <location>
        <begin position="8"/>
        <end position="229"/>
    </location>
</feature>
<accession>H6LJ32</accession>
<dbReference type="GO" id="GO:0016887">
    <property type="term" value="F:ATP hydrolysis activity"/>
    <property type="evidence" value="ECO:0007669"/>
    <property type="project" value="InterPro"/>
</dbReference>
<evidence type="ECO:0000256" key="2">
    <source>
        <dbReference type="ARBA" id="ARBA00022448"/>
    </source>
</evidence>
<evidence type="ECO:0000256" key="4">
    <source>
        <dbReference type="ARBA" id="ARBA00022840"/>
    </source>
</evidence>
<dbReference type="PROSITE" id="PS50893">
    <property type="entry name" value="ABC_TRANSPORTER_2"/>
    <property type="match status" value="1"/>
</dbReference>
<dbReference type="EMBL" id="CP002987">
    <property type="protein sequence ID" value="AFA47395.1"/>
    <property type="molecule type" value="Genomic_DNA"/>
</dbReference>
<reference evidence="6 7" key="2">
    <citation type="journal article" date="2012" name="PLoS ONE">
        <title>An ancient pathway combining carbon dioxide fixation with the generation and utilization of a sodium ion gradient for ATP synthesis.</title>
        <authorList>
            <person name="Poehlein A."/>
            <person name="Schmidt S."/>
            <person name="Kaster A.K."/>
            <person name="Goenrich M."/>
            <person name="Vollmers J."/>
            <person name="Thurmer A."/>
            <person name="Bertsch J."/>
            <person name="Schuchmann K."/>
            <person name="Voigt B."/>
            <person name="Hecker M."/>
            <person name="Daniel R."/>
            <person name="Thauer R.K."/>
            <person name="Gottschalk G."/>
            <person name="Muller V."/>
        </authorList>
    </citation>
    <scope>NUCLEOTIDE SEQUENCE [LARGE SCALE GENOMIC DNA]</scope>
    <source>
        <strain evidence="7">ATCC 29683 / DSM 1030 / JCM 2381 / KCTC 1655 / WB1</strain>
    </source>
</reference>
<evidence type="ECO:0000313" key="6">
    <source>
        <dbReference type="EMBL" id="AFA47395.1"/>
    </source>
</evidence>
<dbReference type="InterPro" id="IPR050763">
    <property type="entry name" value="ABC_transporter_ATP-binding"/>
</dbReference>
<dbReference type="STRING" id="931626.Awo_c05960"/>
<dbReference type="InterPro" id="IPR017871">
    <property type="entry name" value="ABC_transporter-like_CS"/>
</dbReference>
<dbReference type="InterPro" id="IPR027417">
    <property type="entry name" value="P-loop_NTPase"/>
</dbReference>
<dbReference type="HOGENOM" id="CLU_000604_1_2_9"/>
<sequence>MEVIMNLIVANGLEKKFQNKQVVHGLDLEIKQGEILALIGPNGVGKSTTIAMLLGIIQPDKGSVSYWRNDYKKHIGAQLQTTPFFEGYSARENLKLFGALYQVKLSDEEINHKLACYHLSDTGRTPAVKLSLGQQKRLAIGVTTVHEPELIILDEPTAGLDPRASHEIKKMILNMSENQRTVLFSSHNMDEVEEIADRVIFMNHGQIVAAGKPEDLTKKHQVKNLELLYLKLTETVK</sequence>
<keyword evidence="2" id="KW-0813">Transport</keyword>
<dbReference type="InterPro" id="IPR003439">
    <property type="entry name" value="ABC_transporter-like_ATP-bd"/>
</dbReference>
<dbReference type="Pfam" id="PF00005">
    <property type="entry name" value="ABC_tran"/>
    <property type="match status" value="1"/>
</dbReference>
<keyword evidence="4 6" id="KW-0067">ATP-binding</keyword>
<evidence type="ECO:0000259" key="5">
    <source>
        <dbReference type="PROSITE" id="PS50893"/>
    </source>
</evidence>
<dbReference type="Gene3D" id="3.40.50.300">
    <property type="entry name" value="P-loop containing nucleotide triphosphate hydrolases"/>
    <property type="match status" value="1"/>
</dbReference>
<comment type="similarity">
    <text evidence="1">Belongs to the ABC transporter superfamily.</text>
</comment>
<dbReference type="KEGG" id="awo:Awo_c05960"/>
<reference evidence="7" key="1">
    <citation type="submission" date="2011-07" db="EMBL/GenBank/DDBJ databases">
        <title>Complete genome sequence of Acetobacterium woodii.</title>
        <authorList>
            <person name="Poehlein A."/>
            <person name="Schmidt S."/>
            <person name="Kaster A.-K."/>
            <person name="Goenrich M."/>
            <person name="Vollmers J."/>
            <person name="Thuermer A."/>
            <person name="Gottschalk G."/>
            <person name="Thauer R.K."/>
            <person name="Daniel R."/>
            <person name="Mueller V."/>
        </authorList>
    </citation>
    <scope>NUCLEOTIDE SEQUENCE [LARGE SCALE GENOMIC DNA]</scope>
    <source>
        <strain evidence="7">ATCC 29683 / DSM 1030 / JCM 2381 / KCTC 1655 / WB1</strain>
    </source>
</reference>
<dbReference type="CDD" id="cd03230">
    <property type="entry name" value="ABC_DR_subfamily_A"/>
    <property type="match status" value="1"/>
</dbReference>
<gene>
    <name evidence="6" type="ordered locus">Awo_c05960</name>
</gene>
<dbReference type="GO" id="GO:0005524">
    <property type="term" value="F:ATP binding"/>
    <property type="evidence" value="ECO:0007669"/>
    <property type="project" value="UniProtKB-KW"/>
</dbReference>
<organism evidence="6 7">
    <name type="scientific">Acetobacterium woodii (strain ATCC 29683 / DSM 1030 / JCM 2381 / KCTC 1655 / WB1)</name>
    <dbReference type="NCBI Taxonomy" id="931626"/>
    <lineage>
        <taxon>Bacteria</taxon>
        <taxon>Bacillati</taxon>
        <taxon>Bacillota</taxon>
        <taxon>Clostridia</taxon>
        <taxon>Eubacteriales</taxon>
        <taxon>Eubacteriaceae</taxon>
        <taxon>Acetobacterium</taxon>
    </lineage>
</organism>
<evidence type="ECO:0000313" key="7">
    <source>
        <dbReference type="Proteomes" id="UP000007177"/>
    </source>
</evidence>
<proteinExistence type="inferred from homology"/>
<dbReference type="Proteomes" id="UP000007177">
    <property type="component" value="Chromosome"/>
</dbReference>
<dbReference type="SMART" id="SM00382">
    <property type="entry name" value="AAA"/>
    <property type="match status" value="1"/>
</dbReference>
<keyword evidence="3" id="KW-0547">Nucleotide-binding</keyword>
<protein>
    <submittedName>
        <fullName evidence="6">Putative ABC transport system ATP-binding protein</fullName>
    </submittedName>
</protein>
<dbReference type="AlphaFoldDB" id="H6LJ32"/>
<name>H6LJ32_ACEWD</name>
<dbReference type="PROSITE" id="PS00211">
    <property type="entry name" value="ABC_TRANSPORTER_1"/>
    <property type="match status" value="1"/>
</dbReference>
<evidence type="ECO:0000256" key="3">
    <source>
        <dbReference type="ARBA" id="ARBA00022741"/>
    </source>
</evidence>
<dbReference type="PANTHER" id="PTHR42711">
    <property type="entry name" value="ABC TRANSPORTER ATP-BINDING PROTEIN"/>
    <property type="match status" value="1"/>
</dbReference>